<comment type="caution">
    <text evidence="2">The sequence shown here is derived from an EMBL/GenBank/DDBJ whole genome shotgun (WGS) entry which is preliminary data.</text>
</comment>
<evidence type="ECO:0000313" key="2">
    <source>
        <dbReference type="EMBL" id="KAJ7689321.1"/>
    </source>
</evidence>
<dbReference type="Proteomes" id="UP001221757">
    <property type="component" value="Unassembled WGS sequence"/>
</dbReference>
<dbReference type="AlphaFoldDB" id="A0AAD7DGY0"/>
<evidence type="ECO:0000313" key="3">
    <source>
        <dbReference type="Proteomes" id="UP001221757"/>
    </source>
</evidence>
<name>A0AAD7DGY0_MYCRO</name>
<feature type="transmembrane region" description="Helical" evidence="1">
    <location>
        <begin position="118"/>
        <end position="144"/>
    </location>
</feature>
<protein>
    <submittedName>
        <fullName evidence="2">Uncharacterized protein</fullName>
    </submittedName>
</protein>
<evidence type="ECO:0000256" key="1">
    <source>
        <dbReference type="SAM" id="Phobius"/>
    </source>
</evidence>
<organism evidence="2 3">
    <name type="scientific">Mycena rosella</name>
    <name type="common">Pink bonnet</name>
    <name type="synonym">Agaricus rosellus</name>
    <dbReference type="NCBI Taxonomy" id="1033263"/>
    <lineage>
        <taxon>Eukaryota</taxon>
        <taxon>Fungi</taxon>
        <taxon>Dikarya</taxon>
        <taxon>Basidiomycota</taxon>
        <taxon>Agaricomycotina</taxon>
        <taxon>Agaricomycetes</taxon>
        <taxon>Agaricomycetidae</taxon>
        <taxon>Agaricales</taxon>
        <taxon>Marasmiineae</taxon>
        <taxon>Mycenaceae</taxon>
        <taxon>Mycena</taxon>
    </lineage>
</organism>
<proteinExistence type="predicted"/>
<keyword evidence="1" id="KW-1133">Transmembrane helix</keyword>
<accession>A0AAD7DGY0</accession>
<sequence length="184" mass="20345">MVPSSMVVSSAPALVFDNVFAITDDDTGPAEGTVVMSELLLGENLCESVCELLGRPEFSHYAANLRRLALRAYYRYSGGFISAAVPFIWAPMPTFPSFSAPTPLRTIDVVASIYEESWLVQTLATLLASIPAIIEGMSITYFIVNVFSRTRPHHDYFPPPYFKPKTMASLTRILDSHRNPPPIT</sequence>
<feature type="transmembrane region" description="Helical" evidence="1">
    <location>
        <begin position="73"/>
        <end position="92"/>
    </location>
</feature>
<keyword evidence="1" id="KW-0472">Membrane</keyword>
<keyword evidence="1" id="KW-0812">Transmembrane</keyword>
<dbReference type="EMBL" id="JARKIE010000073">
    <property type="protein sequence ID" value="KAJ7689321.1"/>
    <property type="molecule type" value="Genomic_DNA"/>
</dbReference>
<gene>
    <name evidence="2" type="ORF">B0H17DRAFT_1135128</name>
</gene>
<keyword evidence="3" id="KW-1185">Reference proteome</keyword>
<reference evidence="2" key="1">
    <citation type="submission" date="2023-03" db="EMBL/GenBank/DDBJ databases">
        <title>Massive genome expansion in bonnet fungi (Mycena s.s.) driven by repeated elements and novel gene families across ecological guilds.</title>
        <authorList>
            <consortium name="Lawrence Berkeley National Laboratory"/>
            <person name="Harder C.B."/>
            <person name="Miyauchi S."/>
            <person name="Viragh M."/>
            <person name="Kuo A."/>
            <person name="Thoen E."/>
            <person name="Andreopoulos B."/>
            <person name="Lu D."/>
            <person name="Skrede I."/>
            <person name="Drula E."/>
            <person name="Henrissat B."/>
            <person name="Morin E."/>
            <person name="Kohler A."/>
            <person name="Barry K."/>
            <person name="LaButti K."/>
            <person name="Morin E."/>
            <person name="Salamov A."/>
            <person name="Lipzen A."/>
            <person name="Mereny Z."/>
            <person name="Hegedus B."/>
            <person name="Baldrian P."/>
            <person name="Stursova M."/>
            <person name="Weitz H."/>
            <person name="Taylor A."/>
            <person name="Grigoriev I.V."/>
            <person name="Nagy L.G."/>
            <person name="Martin F."/>
            <person name="Kauserud H."/>
        </authorList>
    </citation>
    <scope>NUCLEOTIDE SEQUENCE</scope>
    <source>
        <strain evidence="2">CBHHK067</strain>
    </source>
</reference>